<evidence type="ECO:0000256" key="10">
    <source>
        <dbReference type="PROSITE-ProRule" id="PRU00146"/>
    </source>
</evidence>
<dbReference type="Pfam" id="PF00628">
    <property type="entry name" value="PHD"/>
    <property type="match status" value="1"/>
</dbReference>
<dbReference type="PROSITE" id="PS50016">
    <property type="entry name" value="ZF_PHD_2"/>
    <property type="match status" value="1"/>
</dbReference>
<dbReference type="InterPro" id="IPR001965">
    <property type="entry name" value="Znf_PHD"/>
</dbReference>
<dbReference type="GO" id="GO:0045893">
    <property type="term" value="P:positive regulation of DNA-templated transcription"/>
    <property type="evidence" value="ECO:0007669"/>
    <property type="project" value="TreeGrafter"/>
</dbReference>
<organism evidence="13 14">
    <name type="scientific">Rhizopus delemar (strain RA 99-880 / ATCC MYA-4621 / FGSC 9543 / NRRL 43880)</name>
    <name type="common">Mucormycosis agent</name>
    <name type="synonym">Rhizopus arrhizus var. delemar</name>
    <dbReference type="NCBI Taxonomy" id="246409"/>
    <lineage>
        <taxon>Eukaryota</taxon>
        <taxon>Fungi</taxon>
        <taxon>Fungi incertae sedis</taxon>
        <taxon>Mucoromycota</taxon>
        <taxon>Mucoromycotina</taxon>
        <taxon>Mucoromycetes</taxon>
        <taxon>Mucorales</taxon>
        <taxon>Mucorineae</taxon>
        <taxon>Rhizopodaceae</taxon>
        <taxon>Rhizopus</taxon>
    </lineage>
</organism>
<feature type="compositionally biased region" description="Pro residues" evidence="11">
    <location>
        <begin position="103"/>
        <end position="112"/>
    </location>
</feature>
<dbReference type="InterPro" id="IPR011011">
    <property type="entry name" value="Znf_FYVE_PHD"/>
</dbReference>
<dbReference type="EMBL" id="CH476736">
    <property type="protein sequence ID" value="EIE82753.1"/>
    <property type="molecule type" value="Genomic_DNA"/>
</dbReference>
<dbReference type="InParanoid" id="I1C2S3"/>
<dbReference type="VEuPathDB" id="FungiDB:RO3G_07458"/>
<keyword evidence="6" id="KW-0238">DNA-binding</keyword>
<evidence type="ECO:0000256" key="5">
    <source>
        <dbReference type="ARBA" id="ARBA00023015"/>
    </source>
</evidence>
<feature type="region of interest" description="Disordered" evidence="11">
    <location>
        <begin position="88"/>
        <end position="119"/>
    </location>
</feature>
<dbReference type="Pfam" id="PF12269">
    <property type="entry name" value="CpG_bind_C"/>
    <property type="match status" value="1"/>
</dbReference>
<gene>
    <name evidence="13" type="ORF">RO3G_07458</name>
</gene>
<dbReference type="InterPro" id="IPR019786">
    <property type="entry name" value="Zinc_finger_PHD-type_CS"/>
</dbReference>
<dbReference type="InterPro" id="IPR013083">
    <property type="entry name" value="Znf_RING/FYVE/PHD"/>
</dbReference>
<accession>I1C2S3</accession>
<keyword evidence="7" id="KW-0804">Transcription</keyword>
<dbReference type="OrthoDB" id="436852at2759"/>
<name>I1C2S3_RHIO9</name>
<dbReference type="PROSITE" id="PS01359">
    <property type="entry name" value="ZF_PHD_1"/>
    <property type="match status" value="1"/>
</dbReference>
<dbReference type="FunCoup" id="I1C2S3">
    <property type="interactions" value="5"/>
</dbReference>
<evidence type="ECO:0000256" key="7">
    <source>
        <dbReference type="ARBA" id="ARBA00023163"/>
    </source>
</evidence>
<dbReference type="Gene3D" id="3.30.40.10">
    <property type="entry name" value="Zinc/RING finger domain, C3HC4 (zinc finger)"/>
    <property type="match status" value="1"/>
</dbReference>
<evidence type="ECO:0000256" key="6">
    <source>
        <dbReference type="ARBA" id="ARBA00023125"/>
    </source>
</evidence>
<dbReference type="GO" id="GO:0008270">
    <property type="term" value="F:zinc ion binding"/>
    <property type="evidence" value="ECO:0007669"/>
    <property type="project" value="UniProtKB-KW"/>
</dbReference>
<dbReference type="InterPro" id="IPR022056">
    <property type="entry name" value="CpG-bd_C"/>
</dbReference>
<evidence type="ECO:0000256" key="9">
    <source>
        <dbReference type="ARBA" id="ARBA00023828"/>
    </source>
</evidence>
<evidence type="ECO:0000259" key="12">
    <source>
        <dbReference type="PROSITE" id="PS50016"/>
    </source>
</evidence>
<comment type="subcellular location">
    <subcellularLocation>
        <location evidence="1">Nucleus</location>
    </subcellularLocation>
</comment>
<keyword evidence="8" id="KW-0539">Nucleus</keyword>
<feature type="domain" description="PHD-type" evidence="12">
    <location>
        <begin position="125"/>
        <end position="176"/>
    </location>
</feature>
<keyword evidence="5" id="KW-0805">Transcription regulation</keyword>
<protein>
    <recommendedName>
        <fullName evidence="9">CXXC-type zinc finger protein 1</fullName>
    </recommendedName>
</protein>
<dbReference type="PANTHER" id="PTHR46174">
    <property type="entry name" value="CXXC-TYPE ZINC FINGER PROTEIN 1"/>
    <property type="match status" value="1"/>
</dbReference>
<dbReference type="Proteomes" id="UP000009138">
    <property type="component" value="Unassembled WGS sequence"/>
</dbReference>
<dbReference type="GO" id="GO:0048188">
    <property type="term" value="C:Set1C/COMPASS complex"/>
    <property type="evidence" value="ECO:0007669"/>
    <property type="project" value="InterPro"/>
</dbReference>
<reference evidence="13 14" key="1">
    <citation type="journal article" date="2009" name="PLoS Genet.">
        <title>Genomic analysis of the basal lineage fungus Rhizopus oryzae reveals a whole-genome duplication.</title>
        <authorList>
            <person name="Ma L.-J."/>
            <person name="Ibrahim A.S."/>
            <person name="Skory C."/>
            <person name="Grabherr M.G."/>
            <person name="Burger G."/>
            <person name="Butler M."/>
            <person name="Elias M."/>
            <person name="Idnurm A."/>
            <person name="Lang B.F."/>
            <person name="Sone T."/>
            <person name="Abe A."/>
            <person name="Calvo S.E."/>
            <person name="Corrochano L.M."/>
            <person name="Engels R."/>
            <person name="Fu J."/>
            <person name="Hansberg W."/>
            <person name="Kim J.-M."/>
            <person name="Kodira C.D."/>
            <person name="Koehrsen M.J."/>
            <person name="Liu B."/>
            <person name="Miranda-Saavedra D."/>
            <person name="O'Leary S."/>
            <person name="Ortiz-Castellanos L."/>
            <person name="Poulter R."/>
            <person name="Rodriguez-Romero J."/>
            <person name="Ruiz-Herrera J."/>
            <person name="Shen Y.-Q."/>
            <person name="Zeng Q."/>
            <person name="Galagan J."/>
            <person name="Birren B.W."/>
            <person name="Cuomo C.A."/>
            <person name="Wickes B.L."/>
        </authorList>
    </citation>
    <scope>NUCLEOTIDE SEQUENCE [LARGE SCALE GENOMIC DNA]</scope>
    <source>
        <strain evidence="14">RA 99-880 / ATCC MYA-4621 / FGSC 9543 / NRRL 43880</strain>
    </source>
</reference>
<dbReference type="InterPro" id="IPR019787">
    <property type="entry name" value="Znf_PHD-finger"/>
</dbReference>
<evidence type="ECO:0000313" key="14">
    <source>
        <dbReference type="Proteomes" id="UP000009138"/>
    </source>
</evidence>
<evidence type="ECO:0000256" key="11">
    <source>
        <dbReference type="SAM" id="MobiDB-lite"/>
    </source>
</evidence>
<sequence length="342" mass="40285">MSFPPIAASEDNSQTLFHSLDSTNNTSKHLPLRKRINPILKWQPVETPEEHHKQYPATYPESEVFFDMNNNNKRTIEEINPNEQIKKVKRGRPSTKHLIKPVEQPPSQPPQPQQKFSRPLPEENTLYCICKRPYDIPRFMIACDRCDQWFHGECIEISEKQGEFIDLYFCENCSKRMKNPLSRGRLSSFADMDDRARLSRVKDERLYAKAMITLCQHKLRFLQLATDKINEQDMCGFDSRLSWPDTIWEKVHDVDSEMTLLNSKHELVTAKPFTVCSAAKKCSKHTNWQKLKFAEIEQERSEQFVILTMLERERQQIKARMKKRREDVDLVEYLENGTIVHS</sequence>
<dbReference type="PANTHER" id="PTHR46174:SF1">
    <property type="entry name" value="CXXC-TYPE ZINC FINGER PROTEIN 1"/>
    <property type="match status" value="1"/>
</dbReference>
<evidence type="ECO:0000256" key="8">
    <source>
        <dbReference type="ARBA" id="ARBA00023242"/>
    </source>
</evidence>
<feature type="compositionally biased region" description="Basic residues" evidence="11">
    <location>
        <begin position="88"/>
        <end position="99"/>
    </location>
</feature>
<dbReference type="eggNOG" id="KOG1633">
    <property type="taxonomic scope" value="Eukaryota"/>
</dbReference>
<evidence type="ECO:0000256" key="3">
    <source>
        <dbReference type="ARBA" id="ARBA00022771"/>
    </source>
</evidence>
<dbReference type="RefSeq" id="XP_067518149.1">
    <property type="nucleotide sequence ID" value="XM_067662048.1"/>
</dbReference>
<dbReference type="AlphaFoldDB" id="I1C2S3"/>
<dbReference type="SMART" id="SM00249">
    <property type="entry name" value="PHD"/>
    <property type="match status" value="1"/>
</dbReference>
<keyword evidence="14" id="KW-1185">Reference proteome</keyword>
<dbReference type="GO" id="GO:0003677">
    <property type="term" value="F:DNA binding"/>
    <property type="evidence" value="ECO:0007669"/>
    <property type="project" value="UniProtKB-KW"/>
</dbReference>
<proteinExistence type="predicted"/>
<keyword evidence="4" id="KW-0862">Zinc</keyword>
<evidence type="ECO:0000256" key="2">
    <source>
        <dbReference type="ARBA" id="ARBA00022723"/>
    </source>
</evidence>
<dbReference type="SUPFAM" id="SSF57903">
    <property type="entry name" value="FYVE/PHD zinc finger"/>
    <property type="match status" value="1"/>
</dbReference>
<keyword evidence="2" id="KW-0479">Metal-binding</keyword>
<keyword evidence="3 10" id="KW-0863">Zinc-finger</keyword>
<dbReference type="GeneID" id="93614429"/>
<evidence type="ECO:0000256" key="1">
    <source>
        <dbReference type="ARBA" id="ARBA00004123"/>
    </source>
</evidence>
<evidence type="ECO:0000256" key="4">
    <source>
        <dbReference type="ARBA" id="ARBA00022833"/>
    </source>
</evidence>
<dbReference type="OMA" id="GHESKYC"/>
<evidence type="ECO:0000313" key="13">
    <source>
        <dbReference type="EMBL" id="EIE82753.1"/>
    </source>
</evidence>
<dbReference type="InterPro" id="IPR037869">
    <property type="entry name" value="Spp1/CFP1"/>
</dbReference>
<dbReference type="STRING" id="246409.I1C2S3"/>